<comment type="caution">
    <text evidence="2">The sequence shown here is derived from an EMBL/GenBank/DDBJ whole genome shotgun (WGS) entry which is preliminary data.</text>
</comment>
<keyword evidence="3" id="KW-1185">Reference proteome</keyword>
<name>A0ABR3QEU3_9TREE</name>
<proteinExistence type="predicted"/>
<organism evidence="2 3">
    <name type="scientific">Vanrija albida</name>
    <dbReference type="NCBI Taxonomy" id="181172"/>
    <lineage>
        <taxon>Eukaryota</taxon>
        <taxon>Fungi</taxon>
        <taxon>Dikarya</taxon>
        <taxon>Basidiomycota</taxon>
        <taxon>Agaricomycotina</taxon>
        <taxon>Tremellomycetes</taxon>
        <taxon>Trichosporonales</taxon>
        <taxon>Trichosporonaceae</taxon>
        <taxon>Vanrija</taxon>
    </lineage>
</organism>
<evidence type="ECO:0000313" key="2">
    <source>
        <dbReference type="EMBL" id="KAL1413243.1"/>
    </source>
</evidence>
<dbReference type="SUPFAM" id="SSF51905">
    <property type="entry name" value="FAD/NAD(P)-binding domain"/>
    <property type="match status" value="1"/>
</dbReference>
<evidence type="ECO:0000313" key="3">
    <source>
        <dbReference type="Proteomes" id="UP001565368"/>
    </source>
</evidence>
<protein>
    <recommendedName>
        <fullName evidence="1">FAD dependent oxidoreductase domain-containing protein</fullName>
    </recommendedName>
</protein>
<dbReference type="GeneID" id="95982040"/>
<dbReference type="InterPro" id="IPR036188">
    <property type="entry name" value="FAD/NAD-bd_sf"/>
</dbReference>
<dbReference type="Gene3D" id="3.30.9.10">
    <property type="entry name" value="D-Amino Acid Oxidase, subunit A, domain 2"/>
    <property type="match status" value="2"/>
</dbReference>
<dbReference type="InterPro" id="IPR006076">
    <property type="entry name" value="FAD-dep_OxRdtase"/>
</dbReference>
<accession>A0ABR3QEU3</accession>
<dbReference type="Proteomes" id="UP001565368">
    <property type="component" value="Unassembled WGS sequence"/>
</dbReference>
<dbReference type="RefSeq" id="XP_069213187.1">
    <property type="nucleotide sequence ID" value="XM_069349643.1"/>
</dbReference>
<dbReference type="Gene3D" id="3.50.50.60">
    <property type="entry name" value="FAD/NAD(P)-binding domain"/>
    <property type="match status" value="2"/>
</dbReference>
<sequence>MAHPHLPPPIANLSVWQRTVRSHPLLNAGADAPLPATADVVVIGGGICGAVLAHSLVNGPDKPRVVLLEARELASGASGRNAGHCRPDAARGFTKFAGLHGAQEARHILESEADVLARYVPRLAPLTTSADAFVKRYGVECEWTLRKTYDACLTPEFKRHTEVAAQGLRNAGGTPALELLEGPAAGESRTPANAAFKWDAATLNPAKLTLAVHQIALDEARGRYAVFAWTPVHSVTGAEGAWSVNTPRGSVSAPKVVFATNGYTGAIVPELAGLVTPIRAQAHKLSPAPAGPRAFPPLEASYSLRYSPDVFYSVAPRPDGSVVLGASRIGDGPEVAASTEDTVDDAGWHPAIAARALATFPAVFRQGGWGTPSRAQLDAAAEDAARGSVGTDAATLPEHGFEYAWTGTIALTPDAVPFVGAIPGKRGQYAALGYNGHGMARIFLCAPVLAAFIRTGDWDPAMPRSFRLTPERLARLRGGDAAARL</sequence>
<dbReference type="Pfam" id="PF01266">
    <property type="entry name" value="DAO"/>
    <property type="match status" value="1"/>
</dbReference>
<dbReference type="EMBL" id="JBBXJM010000001">
    <property type="protein sequence ID" value="KAL1413243.1"/>
    <property type="molecule type" value="Genomic_DNA"/>
</dbReference>
<evidence type="ECO:0000259" key="1">
    <source>
        <dbReference type="Pfam" id="PF01266"/>
    </source>
</evidence>
<dbReference type="PANTHER" id="PTHR13847:SF260">
    <property type="entry name" value="FAD DEPENDENT OXIDOREDUCTASE DOMAIN-CONTAINING PROTEIN"/>
    <property type="match status" value="1"/>
</dbReference>
<dbReference type="PANTHER" id="PTHR13847">
    <property type="entry name" value="SARCOSINE DEHYDROGENASE-RELATED"/>
    <property type="match status" value="1"/>
</dbReference>
<gene>
    <name evidence="2" type="ORF">Q8F55_000997</name>
</gene>
<reference evidence="2 3" key="1">
    <citation type="submission" date="2023-08" db="EMBL/GenBank/DDBJ databases">
        <title>Annotated Genome Sequence of Vanrija albida AlHP1.</title>
        <authorList>
            <person name="Herzog R."/>
        </authorList>
    </citation>
    <scope>NUCLEOTIDE SEQUENCE [LARGE SCALE GENOMIC DNA]</scope>
    <source>
        <strain evidence="2 3">AlHP1</strain>
    </source>
</reference>
<feature type="domain" description="FAD dependent oxidoreductase" evidence="1">
    <location>
        <begin position="39"/>
        <end position="450"/>
    </location>
</feature>